<evidence type="ECO:0000256" key="3">
    <source>
        <dbReference type="ARBA" id="ARBA00022705"/>
    </source>
</evidence>
<dbReference type="AlphaFoldDB" id="A0A446BI47"/>
<organism evidence="16 17">
    <name type="scientific">Thermothielavioides terrestris</name>
    <dbReference type="NCBI Taxonomy" id="2587410"/>
    <lineage>
        <taxon>Eukaryota</taxon>
        <taxon>Fungi</taxon>
        <taxon>Dikarya</taxon>
        <taxon>Ascomycota</taxon>
        <taxon>Pezizomycotina</taxon>
        <taxon>Sordariomycetes</taxon>
        <taxon>Sordariomycetidae</taxon>
        <taxon>Sordariales</taxon>
        <taxon>Chaetomiaceae</taxon>
        <taxon>Thermothielavioides</taxon>
    </lineage>
</organism>
<gene>
    <name evidence="16" type="ORF">TT172_LOCUS4591</name>
</gene>
<feature type="domain" description="COP9 signalosome complex subunit 3 N-terminal helical repeats" evidence="15">
    <location>
        <begin position="705"/>
        <end position="932"/>
    </location>
</feature>
<evidence type="ECO:0000256" key="6">
    <source>
        <dbReference type="ARBA" id="ARBA00022833"/>
    </source>
</evidence>
<reference evidence="16 17" key="1">
    <citation type="submission" date="2018-04" db="EMBL/GenBank/DDBJ databases">
        <authorList>
            <person name="Huttner S."/>
            <person name="Dainat J."/>
        </authorList>
    </citation>
    <scope>NUCLEOTIDE SEQUENCE [LARGE SCALE GENOMIC DNA]</scope>
</reference>
<comment type="subcellular location">
    <subcellularLocation>
        <location evidence="1 9">Nucleus</location>
    </subcellularLocation>
</comment>
<dbReference type="InterPro" id="IPR012340">
    <property type="entry name" value="NA-bd_OB-fold"/>
</dbReference>
<dbReference type="GO" id="GO:0006310">
    <property type="term" value="P:DNA recombination"/>
    <property type="evidence" value="ECO:0007669"/>
    <property type="project" value="InterPro"/>
</dbReference>
<dbReference type="GO" id="GO:0005662">
    <property type="term" value="C:DNA replication factor A complex"/>
    <property type="evidence" value="ECO:0007669"/>
    <property type="project" value="UniProtKB-ARBA"/>
</dbReference>
<evidence type="ECO:0000256" key="2">
    <source>
        <dbReference type="ARBA" id="ARBA00005690"/>
    </source>
</evidence>
<dbReference type="InterPro" id="IPR055089">
    <property type="entry name" value="COP9_N"/>
</dbReference>
<feature type="domain" description="OB" evidence="11">
    <location>
        <begin position="190"/>
        <end position="271"/>
    </location>
</feature>
<evidence type="ECO:0000259" key="12">
    <source>
        <dbReference type="Pfam" id="PF04057"/>
    </source>
</evidence>
<dbReference type="GO" id="GO:0006281">
    <property type="term" value="P:DNA repair"/>
    <property type="evidence" value="ECO:0007669"/>
    <property type="project" value="InterPro"/>
</dbReference>
<dbReference type="FunFam" id="2.40.50.140:FF:000117">
    <property type="entry name" value="Replication protein A subunit"/>
    <property type="match status" value="1"/>
</dbReference>
<dbReference type="Pfam" id="PF01336">
    <property type="entry name" value="tRNA_anti-codon"/>
    <property type="match status" value="1"/>
</dbReference>
<dbReference type="InterPro" id="IPR013955">
    <property type="entry name" value="Rep_factor-A_C"/>
</dbReference>
<evidence type="ECO:0000259" key="13">
    <source>
        <dbReference type="Pfam" id="PF08646"/>
    </source>
</evidence>
<dbReference type="GO" id="GO:0007004">
    <property type="term" value="P:telomere maintenance via telomerase"/>
    <property type="evidence" value="ECO:0007669"/>
    <property type="project" value="UniProtKB-ARBA"/>
</dbReference>
<protein>
    <recommendedName>
        <fullName evidence="9">Replication protein A subunit</fullName>
    </recommendedName>
</protein>
<dbReference type="GO" id="GO:0000781">
    <property type="term" value="C:chromosome, telomeric region"/>
    <property type="evidence" value="ECO:0007669"/>
    <property type="project" value="UniProtKB-ARBA"/>
</dbReference>
<dbReference type="PANTHER" id="PTHR47165:SF4">
    <property type="entry name" value="OS03G0429900 PROTEIN"/>
    <property type="match status" value="1"/>
</dbReference>
<accession>A0A446BI47</accession>
<feature type="domain" description="Replication protein A OB" evidence="14">
    <location>
        <begin position="299"/>
        <end position="396"/>
    </location>
</feature>
<evidence type="ECO:0000256" key="9">
    <source>
        <dbReference type="RuleBase" id="RU364130"/>
    </source>
</evidence>
<dbReference type="FunFam" id="2.40.50.140:FF:000090">
    <property type="entry name" value="Replication protein A subunit"/>
    <property type="match status" value="1"/>
</dbReference>
<evidence type="ECO:0000256" key="4">
    <source>
        <dbReference type="ARBA" id="ARBA00022723"/>
    </source>
</evidence>
<evidence type="ECO:0000256" key="8">
    <source>
        <dbReference type="ARBA" id="ARBA00023242"/>
    </source>
</evidence>
<proteinExistence type="inferred from homology"/>
<dbReference type="Pfam" id="PF22788">
    <property type="entry name" value="COP9_hel_rpt"/>
    <property type="match status" value="1"/>
</dbReference>
<evidence type="ECO:0000256" key="7">
    <source>
        <dbReference type="ARBA" id="ARBA00023125"/>
    </source>
</evidence>
<sequence length="1139" mass="125037">MAEQQITQGAIDAIYNDPDRAAKQFPVPVLQCLQLKTLEGKGPGGGAQRYRVILSDIRNYVQCMLATQANHVVHSGQLDRGSIVRLKQYQASSVKGKNVMIVLDLEVISHLGNPEKIGEPKAVEVRTQPHSTTIGGAGFYGVKSEPASETKSQVQKQVASRPAAAASGSGGHAASTIYPIEALSPYSNKWTIKVRVTSKSDIRTWHKASGDGKLFSVNLLDETGEIRATGFNEQVDQFYDLLQEGSVYYISTPCKVQLAKKQFSNLANDYEMMFERDTVIEKAEDQSSVPQLRFNFCNIEELRDVEKDATVDVIGVLKEVGEVTEIISKTTQKPYDKRELTLVDDTGFSVRVTIWGKTATEFDANPESIIALKGTRVSDFGGRSLSLLSSGTMAIDPDIPEAHKLKGWYDSTGRNNAFATHSNLASVGAAAGRKDDTKTIGQVKSEKLGFDDAVYFTIKATIVHIRQENFAYPACRSENCNKKVTDMGDGTWRCEKCNLSHDRPQYRYIMSINVSDHTGQIWLNCFDDSARIIMGKTADELVEMQATGDKEGLDAAFEAANCRKLTFRCRAKMDTYGDQPRVRYQVMSAAPLDYKTEGHKLAELIQQMSIEISIIQPQRQGPAGATTVSPILAGPSRRSLPATLCNRHTSANSLPMDQAASVLLDFPPEGGIASDAQYHAAAQSHSQKLDQLAATPNFPGFAPQLLDHVHPAVNSNSYLTLLIAARAADRLPQADLLTKVTTFLSTFDARQIRYRGKAFSALLDWLVDGSLFPASVAVELLTTALLRLDPTGSVLTSHHVALVKLAYSTDNVAPALPLLEKDVVFYPGVKGLSETRPPCALDLPPASYITAESGLTKLLSSSDVMQYDLLRGLCFIRRRAWRPAFDALERVVTYPTRDTHACSKIMVEAHNKWILVGLLLNGRAPTLPATTPPGIQKTFATLGKPYQAIGKAFEESTAQSLKTEFESVGAQVFAEENNLGLVRLVLQHYQRWQVLNLRQVYTKIALEEVRARTQSAETGAPLASEADVAALVQQMIDEGMLHGAIVRPPGAPAYLSFLSPDEGRSEAEFAQRMAATARRLAQLEPLVRAANERLGTSRDYIKYLAGLQKKEDNGRRDYDVAFMNQIEDEDLMTGVVEGF</sequence>
<keyword evidence="7 9" id="KW-0238">DNA-binding</keyword>
<dbReference type="FunFam" id="2.40.50.140:FF:000041">
    <property type="entry name" value="Replication protein A subunit"/>
    <property type="match status" value="1"/>
</dbReference>
<dbReference type="Proteomes" id="UP000289323">
    <property type="component" value="Unassembled WGS sequence"/>
</dbReference>
<dbReference type="SUPFAM" id="SSF50249">
    <property type="entry name" value="Nucleic acid-binding proteins"/>
    <property type="match status" value="4"/>
</dbReference>
<evidence type="ECO:0000256" key="5">
    <source>
        <dbReference type="ARBA" id="ARBA00022771"/>
    </source>
</evidence>
<dbReference type="NCBIfam" id="TIGR00617">
    <property type="entry name" value="rpa1"/>
    <property type="match status" value="1"/>
</dbReference>
<dbReference type="GO" id="GO:0008270">
    <property type="term" value="F:zinc ion binding"/>
    <property type="evidence" value="ECO:0007669"/>
    <property type="project" value="UniProtKB-KW"/>
</dbReference>
<dbReference type="CDD" id="cd04476">
    <property type="entry name" value="RPA1_DBD_C"/>
    <property type="match status" value="1"/>
</dbReference>
<evidence type="ECO:0000256" key="1">
    <source>
        <dbReference type="ARBA" id="ARBA00004123"/>
    </source>
</evidence>
<feature type="compositionally biased region" description="Polar residues" evidence="10">
    <location>
        <begin position="147"/>
        <end position="158"/>
    </location>
</feature>
<keyword evidence="6 9" id="KW-0862">Zinc</keyword>
<feature type="region of interest" description="Disordered" evidence="10">
    <location>
        <begin position="144"/>
        <end position="172"/>
    </location>
</feature>
<dbReference type="InterPro" id="IPR004591">
    <property type="entry name" value="Rfa1"/>
</dbReference>
<dbReference type="Pfam" id="PF16900">
    <property type="entry name" value="REPA_OB_2"/>
    <property type="match status" value="1"/>
</dbReference>
<dbReference type="PANTHER" id="PTHR47165">
    <property type="entry name" value="OS03G0429900 PROTEIN"/>
    <property type="match status" value="1"/>
</dbReference>
<dbReference type="InterPro" id="IPR047192">
    <property type="entry name" value="Euk_RPA1_DBD_C"/>
</dbReference>
<comment type="function">
    <text evidence="9">As part of the replication protein A (RPA/RP-A), a single-stranded DNA-binding heterotrimeric complex, may play an essential role in DNA replication, recombination and repair. Binds and stabilizes single-stranded DNA intermediates, preventing complementary DNA reannealing and recruiting different proteins involved in DNA metabolism.</text>
</comment>
<dbReference type="Gene3D" id="2.40.50.140">
    <property type="entry name" value="Nucleic acid-binding proteins"/>
    <property type="match status" value="4"/>
</dbReference>
<dbReference type="Pfam" id="PF08646">
    <property type="entry name" value="Rep_fac-A_C"/>
    <property type="match status" value="1"/>
</dbReference>
<dbReference type="EMBL" id="OUUZ01000008">
    <property type="protein sequence ID" value="SPQ22172.1"/>
    <property type="molecule type" value="Genomic_DNA"/>
</dbReference>
<feature type="domain" description="Replication factor A C-terminal" evidence="13">
    <location>
        <begin position="455"/>
        <end position="601"/>
    </location>
</feature>
<evidence type="ECO:0000259" key="11">
    <source>
        <dbReference type="Pfam" id="PF01336"/>
    </source>
</evidence>
<dbReference type="CDD" id="cd04475">
    <property type="entry name" value="RPA1_DBD_B"/>
    <property type="match status" value="1"/>
</dbReference>
<dbReference type="InterPro" id="IPR031657">
    <property type="entry name" value="REPA_OB_2"/>
</dbReference>
<dbReference type="FunFam" id="2.40.50.140:FF:000064">
    <property type="entry name" value="Replication protein A subunit"/>
    <property type="match status" value="1"/>
</dbReference>
<dbReference type="InterPro" id="IPR004365">
    <property type="entry name" value="NA-bd_OB_tRNA"/>
</dbReference>
<evidence type="ECO:0000259" key="14">
    <source>
        <dbReference type="Pfam" id="PF16900"/>
    </source>
</evidence>
<comment type="similarity">
    <text evidence="2 9">Belongs to the replication factor A protein 1 family.</text>
</comment>
<evidence type="ECO:0000313" key="16">
    <source>
        <dbReference type="EMBL" id="SPQ22172.1"/>
    </source>
</evidence>
<keyword evidence="5 9" id="KW-0863">Zinc-finger</keyword>
<evidence type="ECO:0000259" key="15">
    <source>
        <dbReference type="Pfam" id="PF22788"/>
    </source>
</evidence>
<keyword evidence="3 9" id="KW-0235">DNA replication</keyword>
<dbReference type="CDD" id="cd04477">
    <property type="entry name" value="RPA1N"/>
    <property type="match status" value="1"/>
</dbReference>
<keyword evidence="4 9" id="KW-0479">Metal-binding</keyword>
<dbReference type="GO" id="GO:0006260">
    <property type="term" value="P:DNA replication"/>
    <property type="evidence" value="ECO:0007669"/>
    <property type="project" value="UniProtKB-KW"/>
</dbReference>
<evidence type="ECO:0000313" key="17">
    <source>
        <dbReference type="Proteomes" id="UP000289323"/>
    </source>
</evidence>
<feature type="domain" description="Replication factor-A protein 1 N-terminal" evidence="12">
    <location>
        <begin position="6"/>
        <end position="109"/>
    </location>
</feature>
<keyword evidence="8 9" id="KW-0539">Nucleus</keyword>
<evidence type="ECO:0000256" key="10">
    <source>
        <dbReference type="SAM" id="MobiDB-lite"/>
    </source>
</evidence>
<dbReference type="Pfam" id="PF04057">
    <property type="entry name" value="Rep-A_N"/>
    <property type="match status" value="1"/>
</dbReference>
<dbReference type="InterPro" id="IPR007199">
    <property type="entry name" value="Rep_factor-A_N"/>
</dbReference>
<feature type="compositionally biased region" description="Low complexity" evidence="10">
    <location>
        <begin position="163"/>
        <end position="172"/>
    </location>
</feature>
<name>A0A446BI47_9PEZI</name>
<dbReference type="GO" id="GO:0003697">
    <property type="term" value="F:single-stranded DNA binding"/>
    <property type="evidence" value="ECO:0007669"/>
    <property type="project" value="UniProtKB-ARBA"/>
</dbReference>
<comment type="subunit">
    <text evidence="9">Component of the heterotrimeric canonical replication protein A complex (RPA).</text>
</comment>
<dbReference type="CDD" id="cd04474">
    <property type="entry name" value="RPA1_DBD_A"/>
    <property type="match status" value="1"/>
</dbReference>